<keyword evidence="1" id="KW-0560">Oxidoreductase</keyword>
<dbReference type="Pfam" id="PF01243">
    <property type="entry name" value="PNPOx_N"/>
    <property type="match status" value="1"/>
</dbReference>
<proteinExistence type="predicted"/>
<evidence type="ECO:0000313" key="6">
    <source>
        <dbReference type="Proteomes" id="UP000584931"/>
    </source>
</evidence>
<dbReference type="Gene3D" id="2.30.110.10">
    <property type="entry name" value="Electron Transport, Fmn-binding Protein, Chain A"/>
    <property type="match status" value="1"/>
</dbReference>
<dbReference type="AlphaFoldDB" id="A0A1V3BYN1"/>
<reference evidence="3 6" key="3">
    <citation type="submission" date="2020-07" db="EMBL/GenBank/DDBJ databases">
        <title>Sequencing the genomes of 1000 actinobacteria strains.</title>
        <authorList>
            <person name="Klenk H.-P."/>
        </authorList>
    </citation>
    <scope>NUCLEOTIDE SEQUENCE [LARGE SCALE GENOMIC DNA]</scope>
    <source>
        <strain evidence="3 6">DSM 45278</strain>
    </source>
</reference>
<dbReference type="GO" id="GO:0005829">
    <property type="term" value="C:cytosol"/>
    <property type="evidence" value="ECO:0007669"/>
    <property type="project" value="TreeGrafter"/>
</dbReference>
<evidence type="ECO:0000259" key="2">
    <source>
        <dbReference type="Pfam" id="PF01243"/>
    </source>
</evidence>
<sequence length="170" mass="18324">MFPDPQARSLTDEAPGAWEEVLPHLAESAGTCWLTVTRADGRPHTRPLLSVWVDGRPCFASGEGTAKSRLLTASPEVSLAFTTGRMDVVVEGAVERVLGPDRLERIAAAYAERHGWAPVAKDGELTGPDGAPTAGPPPYRVFAVVPSTVYAFPVAELPHGPTRWRFDVWP</sequence>
<accession>A0A7Y9XFF8</accession>
<dbReference type="GO" id="GO:0070967">
    <property type="term" value="F:coenzyme F420 binding"/>
    <property type="evidence" value="ECO:0007669"/>
    <property type="project" value="TreeGrafter"/>
</dbReference>
<dbReference type="STRING" id="501010.NOSIN_07385"/>
<comment type="caution">
    <text evidence="4">The sequence shown here is derived from an EMBL/GenBank/DDBJ whole genome shotgun (WGS) entry which is preliminary data.</text>
</comment>
<dbReference type="PANTHER" id="PTHR35176">
    <property type="entry name" value="HEME OXYGENASE HI_0854-RELATED"/>
    <property type="match status" value="1"/>
</dbReference>
<dbReference type="Proteomes" id="UP000189004">
    <property type="component" value="Unassembled WGS sequence"/>
</dbReference>
<evidence type="ECO:0000313" key="5">
    <source>
        <dbReference type="Proteomes" id="UP000189004"/>
    </source>
</evidence>
<dbReference type="RefSeq" id="WP_077690033.1">
    <property type="nucleotide sequence ID" value="NZ_JACCHL010000001.1"/>
</dbReference>
<evidence type="ECO:0000313" key="4">
    <source>
        <dbReference type="EMBL" id="OOC53644.1"/>
    </source>
</evidence>
<gene>
    <name evidence="3" type="ORF">HNR06_004483</name>
    <name evidence="4" type="ORF">NOSIN_07385</name>
</gene>
<feature type="domain" description="Pyridoxamine 5'-phosphate oxidase N-terminal" evidence="2">
    <location>
        <begin position="27"/>
        <end position="150"/>
    </location>
</feature>
<organism evidence="4 5">
    <name type="scientific">Nocardiopsis sinuspersici</name>
    <dbReference type="NCBI Taxonomy" id="501010"/>
    <lineage>
        <taxon>Bacteria</taxon>
        <taxon>Bacillati</taxon>
        <taxon>Actinomycetota</taxon>
        <taxon>Actinomycetes</taxon>
        <taxon>Streptosporangiales</taxon>
        <taxon>Nocardiopsidaceae</taxon>
        <taxon>Nocardiopsis</taxon>
    </lineage>
</organism>
<dbReference type="InterPro" id="IPR012349">
    <property type="entry name" value="Split_barrel_FMN-bd"/>
</dbReference>
<dbReference type="OrthoDB" id="157302at2"/>
<dbReference type="PANTHER" id="PTHR35176:SF4">
    <property type="entry name" value="PYRIDOXAMINE 5'-PHOSPHATE OXIDASE-RELATED FMN-BINDING"/>
    <property type="match status" value="1"/>
</dbReference>
<evidence type="ECO:0000256" key="1">
    <source>
        <dbReference type="ARBA" id="ARBA00023002"/>
    </source>
</evidence>
<protein>
    <recommendedName>
        <fullName evidence="2">Pyridoxamine 5'-phosphate oxidase N-terminal domain-containing protein</fullName>
    </recommendedName>
</protein>
<dbReference type="InterPro" id="IPR011576">
    <property type="entry name" value="Pyridox_Oxase_N"/>
</dbReference>
<reference evidence="4" key="2">
    <citation type="submission" date="2016-08" db="EMBL/GenBank/DDBJ databases">
        <authorList>
            <person name="Seilhamer J.J."/>
        </authorList>
    </citation>
    <scope>NUCLEOTIDE SEQUENCE [LARGE SCALE GENOMIC DNA]</scope>
    <source>
        <strain evidence="4">UTMC102</strain>
    </source>
</reference>
<name>A0A1V3BYN1_9ACTN</name>
<dbReference type="GO" id="GO:0016627">
    <property type="term" value="F:oxidoreductase activity, acting on the CH-CH group of donors"/>
    <property type="evidence" value="ECO:0007669"/>
    <property type="project" value="TreeGrafter"/>
</dbReference>
<dbReference type="Proteomes" id="UP000584931">
    <property type="component" value="Unassembled WGS sequence"/>
</dbReference>
<evidence type="ECO:0000313" key="3">
    <source>
        <dbReference type="EMBL" id="NYH54894.1"/>
    </source>
</evidence>
<dbReference type="SUPFAM" id="SSF50475">
    <property type="entry name" value="FMN-binding split barrel"/>
    <property type="match status" value="1"/>
</dbReference>
<dbReference type="EMBL" id="JACCHL010000001">
    <property type="protein sequence ID" value="NYH54894.1"/>
    <property type="molecule type" value="Genomic_DNA"/>
</dbReference>
<keyword evidence="5" id="KW-1185">Reference proteome</keyword>
<accession>A0A1V3BYN1</accession>
<reference evidence="5" key="1">
    <citation type="submission" date="2016-08" db="EMBL/GenBank/DDBJ databases">
        <authorList>
            <person name="Tokovenko B."/>
            <person name="Kalinowski J."/>
        </authorList>
    </citation>
    <scope>NUCLEOTIDE SEQUENCE [LARGE SCALE GENOMIC DNA]</scope>
    <source>
        <strain evidence="5">UTMC102</strain>
    </source>
</reference>
<dbReference type="InterPro" id="IPR052019">
    <property type="entry name" value="F420H2_bilvrd_red/Heme_oxyg"/>
</dbReference>
<dbReference type="EMBL" id="MCOK01000001">
    <property type="protein sequence ID" value="OOC53644.1"/>
    <property type="molecule type" value="Genomic_DNA"/>
</dbReference>